<evidence type="ECO:0000256" key="4">
    <source>
        <dbReference type="ARBA" id="ARBA00022656"/>
    </source>
</evidence>
<dbReference type="PANTHER" id="PTHR38340">
    <property type="entry name" value="S-LAYER PROTEIN"/>
    <property type="match status" value="1"/>
</dbReference>
<keyword evidence="9" id="KW-1185">Reference proteome</keyword>
<evidence type="ECO:0000256" key="7">
    <source>
        <dbReference type="ARBA" id="ARBA00023136"/>
    </source>
</evidence>
<dbReference type="InterPro" id="IPR018511">
    <property type="entry name" value="Hemolysin-typ_Ca-bd_CS"/>
</dbReference>
<evidence type="ECO:0000256" key="3">
    <source>
        <dbReference type="ARBA" id="ARBA00022525"/>
    </source>
</evidence>
<dbReference type="PANTHER" id="PTHR38340:SF1">
    <property type="entry name" value="S-LAYER PROTEIN"/>
    <property type="match status" value="1"/>
</dbReference>
<comment type="subcellular location">
    <subcellularLocation>
        <location evidence="1">Membrane</location>
    </subcellularLocation>
    <subcellularLocation>
        <location evidence="2">Secreted</location>
    </subcellularLocation>
</comment>
<dbReference type="PROSITE" id="PS00330">
    <property type="entry name" value="HEMOLYSIN_CALCIUM"/>
    <property type="match status" value="6"/>
</dbReference>
<dbReference type="AlphaFoldDB" id="A0A2T0VW10"/>
<dbReference type="PRINTS" id="PR01488">
    <property type="entry name" value="RTXTOXINA"/>
</dbReference>
<comment type="caution">
    <text evidence="8">The sequence shown here is derived from an EMBL/GenBank/DDBJ whole genome shotgun (WGS) entry which is preliminary data.</text>
</comment>
<evidence type="ECO:0000256" key="5">
    <source>
        <dbReference type="ARBA" id="ARBA00022737"/>
    </source>
</evidence>
<dbReference type="InterPro" id="IPR003995">
    <property type="entry name" value="RTX_toxin_determinant-A"/>
</dbReference>
<keyword evidence="5" id="KW-0677">Repeat</keyword>
<dbReference type="RefSeq" id="WP_106358555.1">
    <property type="nucleotide sequence ID" value="NZ_PVTP01000010.1"/>
</dbReference>
<dbReference type="Gene3D" id="2.130.10.10">
    <property type="entry name" value="YVTN repeat-like/Quinoprotein amine dehydrogenase"/>
    <property type="match status" value="1"/>
</dbReference>
<evidence type="ECO:0000313" key="8">
    <source>
        <dbReference type="EMBL" id="PRY75987.1"/>
    </source>
</evidence>
<proteinExistence type="predicted"/>
<keyword evidence="6" id="KW-0843">Virulence</keyword>
<sequence>MSQITLITYLNSGAAFAHSHVTDLALVLVNGRQVLYSTTDGSGVLSSWNIDGTTPANIDSQAFDGTLQAGSVANLSVLNDDGIVTLFSGGGTQSAPQIITLDSNGAFNLDTAVSVEQLTGYQHFTTVDLGTSRFAVYGGLVGADGLGQITFDRSGTISAQTTTAGIAGTYTDQISATTTTAIDGQNFLLTASMTGNGVTSWSIDQTGALSAVDNLGTDQELWIDVPTVMTTTVVNGQTYVLLGAAGSDSISVMQLNPDGNMILRDHVLDGLETRFGGISALEVINHNGQTFVIAGGADDGISVFILLEGGQLLPRGHIADTTEMGLDNISALAVNGHGNGLDIYVASSSEIGITKLRFSTGPAGVTATATLAGGVLLGSDGGDILQGQLGNDVIFGGAGDDILRDGRGSDTLTGGAGADVFILSADGATDTITDFSLGEDTIDLSLWPMLRDASQLTMTMLTNGVQVSYGEEVLIVQSVDGRPIDYRDFTNADLIGITRIPQTVTPGYPGPYTPPPDLDPPTVDNDDPAVINPVTGIGVITTGNLNELRDAMGGHADTSAGYAPVIIGQDTDDNLNGDVANDVIIGGGGNDIISGEDGNDTLLGRSGSDTLFGGVGADILFGGAGADTLNGGTGQDILRGGAGNDVIDGGAGNDILFGDAGADEFIFNGGIDTISDFTQGEDHITLSPDLWTGLTSVDDLLLVYGHLDGSQMTIDFGGGDALVIEDVTDPSALADDIALF</sequence>
<evidence type="ECO:0000256" key="1">
    <source>
        <dbReference type="ARBA" id="ARBA00004370"/>
    </source>
</evidence>
<keyword evidence="3" id="KW-0964">Secreted</keyword>
<keyword evidence="4" id="KW-0800">Toxin</keyword>
<accession>A0A2T0VW10</accession>
<organism evidence="8 9">
    <name type="scientific">Yoonia maritima</name>
    <dbReference type="NCBI Taxonomy" id="1435347"/>
    <lineage>
        <taxon>Bacteria</taxon>
        <taxon>Pseudomonadati</taxon>
        <taxon>Pseudomonadota</taxon>
        <taxon>Alphaproteobacteria</taxon>
        <taxon>Rhodobacterales</taxon>
        <taxon>Paracoccaceae</taxon>
        <taxon>Yoonia</taxon>
    </lineage>
</organism>
<name>A0A2T0VW10_9RHOB</name>
<dbReference type="GO" id="GO:0090729">
    <property type="term" value="F:toxin activity"/>
    <property type="evidence" value="ECO:0007669"/>
    <property type="project" value="UniProtKB-KW"/>
</dbReference>
<evidence type="ECO:0000256" key="2">
    <source>
        <dbReference type="ARBA" id="ARBA00004613"/>
    </source>
</evidence>
<dbReference type="InterPro" id="IPR050557">
    <property type="entry name" value="RTX_toxin/Mannuronan_C5-epim"/>
</dbReference>
<dbReference type="InterPro" id="IPR011049">
    <property type="entry name" value="Serralysin-like_metalloprot_C"/>
</dbReference>
<evidence type="ECO:0000313" key="9">
    <source>
        <dbReference type="Proteomes" id="UP000238007"/>
    </source>
</evidence>
<dbReference type="EMBL" id="PVTP01000010">
    <property type="protein sequence ID" value="PRY75987.1"/>
    <property type="molecule type" value="Genomic_DNA"/>
</dbReference>
<dbReference type="GO" id="GO:0005509">
    <property type="term" value="F:calcium ion binding"/>
    <property type="evidence" value="ECO:0007669"/>
    <property type="project" value="InterPro"/>
</dbReference>
<dbReference type="Pfam" id="PF00353">
    <property type="entry name" value="HemolysinCabind"/>
    <property type="match status" value="4"/>
</dbReference>
<evidence type="ECO:0000256" key="6">
    <source>
        <dbReference type="ARBA" id="ARBA00023026"/>
    </source>
</evidence>
<gene>
    <name evidence="8" type="ORF">CLV80_11073</name>
</gene>
<dbReference type="Proteomes" id="UP000238007">
    <property type="component" value="Unassembled WGS sequence"/>
</dbReference>
<dbReference type="GO" id="GO:0016020">
    <property type="term" value="C:membrane"/>
    <property type="evidence" value="ECO:0007669"/>
    <property type="project" value="UniProtKB-SubCell"/>
</dbReference>
<dbReference type="GO" id="GO:0005615">
    <property type="term" value="C:extracellular space"/>
    <property type="evidence" value="ECO:0007669"/>
    <property type="project" value="InterPro"/>
</dbReference>
<dbReference type="Gene3D" id="2.150.10.10">
    <property type="entry name" value="Serralysin-like metalloprotease, C-terminal"/>
    <property type="match status" value="3"/>
</dbReference>
<dbReference type="InterPro" id="IPR015943">
    <property type="entry name" value="WD40/YVTN_repeat-like_dom_sf"/>
</dbReference>
<keyword evidence="7" id="KW-0472">Membrane</keyword>
<protein>
    <submittedName>
        <fullName evidence="8">Putative secreted protein (Type I secretion substrate)</fullName>
    </submittedName>
</protein>
<dbReference type="OrthoDB" id="9342475at2"/>
<reference evidence="8 9" key="1">
    <citation type="submission" date="2018-03" db="EMBL/GenBank/DDBJ databases">
        <title>Genomic Encyclopedia of Archaeal and Bacterial Type Strains, Phase II (KMG-II): from individual species to whole genera.</title>
        <authorList>
            <person name="Goeker M."/>
        </authorList>
    </citation>
    <scope>NUCLEOTIDE SEQUENCE [LARGE SCALE GENOMIC DNA]</scope>
    <source>
        <strain evidence="8 9">DSM 101533</strain>
    </source>
</reference>
<dbReference type="PRINTS" id="PR00313">
    <property type="entry name" value="CABNDNGRPT"/>
</dbReference>
<dbReference type="SUPFAM" id="SSF51120">
    <property type="entry name" value="beta-Roll"/>
    <property type="match status" value="2"/>
</dbReference>
<dbReference type="InterPro" id="IPR001343">
    <property type="entry name" value="Hemolysn_Ca-bd"/>
</dbReference>